<dbReference type="InterPro" id="IPR003661">
    <property type="entry name" value="HisK_dim/P_dom"/>
</dbReference>
<feature type="coiled-coil region" evidence="5">
    <location>
        <begin position="122"/>
        <end position="156"/>
    </location>
</feature>
<proteinExistence type="predicted"/>
<keyword evidence="8" id="KW-0808">Transferase</keyword>
<evidence type="ECO:0000256" key="2">
    <source>
        <dbReference type="ARBA" id="ARBA00012438"/>
    </source>
</evidence>
<feature type="modified residue" description="4-aspartylphosphate" evidence="4">
    <location>
        <position position="54"/>
    </location>
</feature>
<dbReference type="EMBL" id="JACHVC010000012">
    <property type="protein sequence ID" value="MBC2607049.1"/>
    <property type="molecule type" value="Genomic_DNA"/>
</dbReference>
<dbReference type="InterPro" id="IPR005467">
    <property type="entry name" value="His_kinase_dom"/>
</dbReference>
<evidence type="ECO:0000256" key="1">
    <source>
        <dbReference type="ARBA" id="ARBA00000085"/>
    </source>
</evidence>
<dbReference type="PANTHER" id="PTHR43547">
    <property type="entry name" value="TWO-COMPONENT HISTIDINE KINASE"/>
    <property type="match status" value="1"/>
</dbReference>
<dbReference type="SUPFAM" id="SSF52172">
    <property type="entry name" value="CheY-like"/>
    <property type="match status" value="1"/>
</dbReference>
<feature type="domain" description="Histidine kinase" evidence="6">
    <location>
        <begin position="163"/>
        <end position="382"/>
    </location>
</feature>
<protein>
    <recommendedName>
        <fullName evidence="2">histidine kinase</fullName>
        <ecNumber evidence="2">2.7.13.3</ecNumber>
    </recommendedName>
</protein>
<evidence type="ECO:0000259" key="7">
    <source>
        <dbReference type="PROSITE" id="PS50110"/>
    </source>
</evidence>
<dbReference type="Pfam" id="PF02518">
    <property type="entry name" value="HATPase_c"/>
    <property type="match status" value="1"/>
</dbReference>
<keyword evidence="3 4" id="KW-0597">Phosphoprotein</keyword>
<gene>
    <name evidence="8" type="ORF">H5P27_13425</name>
</gene>
<dbReference type="SMART" id="SM00387">
    <property type="entry name" value="HATPase_c"/>
    <property type="match status" value="1"/>
</dbReference>
<dbReference type="Pfam" id="PF00072">
    <property type="entry name" value="Response_reg"/>
    <property type="match status" value="1"/>
</dbReference>
<dbReference type="Gene3D" id="3.30.565.10">
    <property type="entry name" value="Histidine kinase-like ATPase, C-terminal domain"/>
    <property type="match status" value="1"/>
</dbReference>
<sequence>MDKEFTILYVDDERGNLNAFRNSFRRDYNVLLADNAHEGLNLFEKREIDLVISDQRMPGMTGVEFLTKALEKHPDPCRILVTAYSDIDAAQDAVNQASVFRYIRKPWDTENLRKTIEQALSLYKLKRQNQKLSDELLQKNKALEKANQELRESDQLKYDFLKIISHEMRTPLNGLKGATQLLKMSTQHNEGSSETEFISILESSSERLEQFMLIAERISSLRAKLYSPQLQETELASLLSCIAEELEPELKSMSQGITYQLEAENQTFADLELINICLREILLNASQHSPQGTRILVATHSDPNYLHLEISDQGEGFSEEVLKNVFKIFVKGRDDVNSYRDHTLGLNLALTKLVMDLHKGVAEAFNNADGGATVRLSFRHDLESLVEGHDLDNDRLSDVSL</sequence>
<dbReference type="InterPro" id="IPR001789">
    <property type="entry name" value="Sig_transdc_resp-reg_receiver"/>
</dbReference>
<dbReference type="PROSITE" id="PS50109">
    <property type="entry name" value="HIS_KIN"/>
    <property type="match status" value="1"/>
</dbReference>
<dbReference type="SMART" id="SM00388">
    <property type="entry name" value="HisKA"/>
    <property type="match status" value="1"/>
</dbReference>
<dbReference type="GO" id="GO:0000155">
    <property type="term" value="F:phosphorelay sensor kinase activity"/>
    <property type="evidence" value="ECO:0007669"/>
    <property type="project" value="InterPro"/>
</dbReference>
<keyword evidence="9" id="KW-1185">Reference proteome</keyword>
<dbReference type="CDD" id="cd00082">
    <property type="entry name" value="HisKA"/>
    <property type="match status" value="1"/>
</dbReference>
<dbReference type="InterPro" id="IPR011006">
    <property type="entry name" value="CheY-like_superfamily"/>
</dbReference>
<dbReference type="InterPro" id="IPR003594">
    <property type="entry name" value="HATPase_dom"/>
</dbReference>
<evidence type="ECO:0000313" key="8">
    <source>
        <dbReference type="EMBL" id="MBC2607049.1"/>
    </source>
</evidence>
<dbReference type="Gene3D" id="3.40.50.2300">
    <property type="match status" value="1"/>
</dbReference>
<feature type="domain" description="Response regulatory" evidence="7">
    <location>
        <begin position="6"/>
        <end position="120"/>
    </location>
</feature>
<reference evidence="8 9" key="1">
    <citation type="submission" date="2020-07" db="EMBL/GenBank/DDBJ databases">
        <authorList>
            <person name="Feng X."/>
        </authorList>
    </citation>
    <scope>NUCLEOTIDE SEQUENCE [LARGE SCALE GENOMIC DNA]</scope>
    <source>
        <strain evidence="8 9">JCM23202</strain>
    </source>
</reference>
<dbReference type="InterPro" id="IPR036097">
    <property type="entry name" value="HisK_dim/P_sf"/>
</dbReference>
<dbReference type="Proteomes" id="UP000526501">
    <property type="component" value="Unassembled WGS sequence"/>
</dbReference>
<dbReference type="CDD" id="cd17569">
    <property type="entry name" value="REC_HupR-like"/>
    <property type="match status" value="1"/>
</dbReference>
<evidence type="ECO:0000259" key="6">
    <source>
        <dbReference type="PROSITE" id="PS50109"/>
    </source>
</evidence>
<dbReference type="PROSITE" id="PS50110">
    <property type="entry name" value="RESPONSE_REGULATORY"/>
    <property type="match status" value="1"/>
</dbReference>
<comment type="catalytic activity">
    <reaction evidence="1">
        <text>ATP + protein L-histidine = ADP + protein N-phospho-L-histidine.</text>
        <dbReference type="EC" id="2.7.13.3"/>
    </reaction>
</comment>
<dbReference type="SUPFAM" id="SSF47384">
    <property type="entry name" value="Homodimeric domain of signal transducing histidine kinase"/>
    <property type="match status" value="1"/>
</dbReference>
<evidence type="ECO:0000256" key="5">
    <source>
        <dbReference type="SAM" id="Coils"/>
    </source>
</evidence>
<dbReference type="Pfam" id="PF00512">
    <property type="entry name" value="HisKA"/>
    <property type="match status" value="1"/>
</dbReference>
<dbReference type="AlphaFoldDB" id="A0A7X1B7D9"/>
<comment type="caution">
    <text evidence="8">The sequence shown here is derived from an EMBL/GenBank/DDBJ whole genome shotgun (WGS) entry which is preliminary data.</text>
</comment>
<keyword evidence="8" id="KW-0418">Kinase</keyword>
<dbReference type="Gene3D" id="1.10.287.130">
    <property type="match status" value="1"/>
</dbReference>
<keyword evidence="5" id="KW-0175">Coiled coil</keyword>
<dbReference type="RefSeq" id="WP_185660912.1">
    <property type="nucleotide sequence ID" value="NZ_CAWPOO010000012.1"/>
</dbReference>
<dbReference type="PANTHER" id="PTHR43547:SF2">
    <property type="entry name" value="HYBRID SIGNAL TRANSDUCTION HISTIDINE KINASE C"/>
    <property type="match status" value="1"/>
</dbReference>
<evidence type="ECO:0000313" key="9">
    <source>
        <dbReference type="Proteomes" id="UP000526501"/>
    </source>
</evidence>
<accession>A0A7X1B7D9</accession>
<dbReference type="SMART" id="SM00448">
    <property type="entry name" value="REC"/>
    <property type="match status" value="1"/>
</dbReference>
<name>A0A7X1B7D9_9BACT</name>
<evidence type="ECO:0000256" key="4">
    <source>
        <dbReference type="PROSITE-ProRule" id="PRU00169"/>
    </source>
</evidence>
<dbReference type="EC" id="2.7.13.3" evidence="2"/>
<dbReference type="SUPFAM" id="SSF55874">
    <property type="entry name" value="ATPase domain of HSP90 chaperone/DNA topoisomerase II/histidine kinase"/>
    <property type="match status" value="1"/>
</dbReference>
<evidence type="ECO:0000256" key="3">
    <source>
        <dbReference type="ARBA" id="ARBA00022553"/>
    </source>
</evidence>
<organism evidence="8 9">
    <name type="scientific">Pelagicoccus albus</name>
    <dbReference type="NCBI Taxonomy" id="415222"/>
    <lineage>
        <taxon>Bacteria</taxon>
        <taxon>Pseudomonadati</taxon>
        <taxon>Verrucomicrobiota</taxon>
        <taxon>Opitutia</taxon>
        <taxon>Puniceicoccales</taxon>
        <taxon>Pelagicoccaceae</taxon>
        <taxon>Pelagicoccus</taxon>
    </lineage>
</organism>
<dbReference type="InterPro" id="IPR036890">
    <property type="entry name" value="HATPase_C_sf"/>
</dbReference>